<feature type="compositionally biased region" description="Basic and acidic residues" evidence="11">
    <location>
        <begin position="607"/>
        <end position="618"/>
    </location>
</feature>
<dbReference type="Pfam" id="PF00687">
    <property type="entry name" value="Ribosomal_L1"/>
    <property type="match status" value="1"/>
</dbReference>
<comment type="subcellular location">
    <subcellularLocation>
        <location evidence="1">Nucleus</location>
        <location evidence="1">Nucleolus</location>
    </subcellularLocation>
</comment>
<sequence length="629" mass="71830">MIECKKKQILQAIEAIKYMNEKFFEDESKKKPLIEENSIFLQVTLKKIPSRKLLKIIKVPLPNSLVGDTSDVCLITGDLDKNDRKAEIEPTVLHYKDFLKQHGVKENVEVIPLRQLRTEYKAYEAKRQLVAAYDVFLADNKIAGVLPKLLGKFFFRKRKFPIQIDMQSSNLKDLIQKASSSTVFFFSNRGNSCTAEIGNLDMTVEEVKQNILAAVRVLSERVPGGYDNIMGIFVKTLKSKAVPIYMSYGSPNEVKFESLKVKELVEAEELSTLPNKKVKVFRDGKIIVKNCKNESESEDDSDVIDEDSCPESVDNDEKAATLDSDAKSENSNTEEVTVTNSKVKKSLKRKRTSKKIIKQKTSEENKYPKEETRSDDINDIKECKSIQEKNCNQKLEKEINTGKEESSQKETVIDNFAGAATLDSDGKSENPNTEEVAVTNSKVKKSLKRKTTSKKIVKQNTSEENKYPKEEIRSDDINDIKESKSIQEKNSNQKLKKYSKNCKITVLEKEINTGKEESPQKETVIDNFAGEQRKLKGNKFVEKQNKRLPEKEIAKGNKLLEDINPAVKQSKINEGIDRSPKKAITGKREYLKRRQFYKLKKRLKLANELKKAQRESKSPKHRSGRKKKP</sequence>
<dbReference type="FunFam" id="3.40.50.790:FF:000004">
    <property type="entry name" value="Ribosomal L1 domain-containing 1-like 1"/>
    <property type="match status" value="1"/>
</dbReference>
<feature type="compositionally biased region" description="Basic residues" evidence="11">
    <location>
        <begin position="442"/>
        <end position="457"/>
    </location>
</feature>
<feature type="compositionally biased region" description="Basic residues" evidence="11">
    <location>
        <begin position="619"/>
        <end position="629"/>
    </location>
</feature>
<evidence type="ECO:0000313" key="12">
    <source>
        <dbReference type="EMBL" id="KFM65556.1"/>
    </source>
</evidence>
<feature type="compositionally biased region" description="Basic and acidic residues" evidence="11">
    <location>
        <begin position="360"/>
        <end position="387"/>
    </location>
</feature>
<evidence type="ECO:0000256" key="1">
    <source>
        <dbReference type="ARBA" id="ARBA00004604"/>
    </source>
</evidence>
<evidence type="ECO:0000256" key="5">
    <source>
        <dbReference type="ARBA" id="ARBA00022990"/>
    </source>
</evidence>
<dbReference type="EMBL" id="KK115616">
    <property type="protein sequence ID" value="KFM65556.1"/>
    <property type="molecule type" value="Genomic_DNA"/>
</dbReference>
<keyword evidence="13" id="KW-1185">Reference proteome</keyword>
<organism evidence="12 13">
    <name type="scientific">Stegodyphus mimosarum</name>
    <name type="common">African social velvet spider</name>
    <dbReference type="NCBI Taxonomy" id="407821"/>
    <lineage>
        <taxon>Eukaryota</taxon>
        <taxon>Metazoa</taxon>
        <taxon>Ecdysozoa</taxon>
        <taxon>Arthropoda</taxon>
        <taxon>Chelicerata</taxon>
        <taxon>Arachnida</taxon>
        <taxon>Araneae</taxon>
        <taxon>Araneomorphae</taxon>
        <taxon>Entelegynae</taxon>
        <taxon>Eresoidea</taxon>
        <taxon>Eresidae</taxon>
        <taxon>Stegodyphus</taxon>
    </lineage>
</organism>
<feature type="compositionally biased region" description="Polar residues" evidence="11">
    <location>
        <begin position="329"/>
        <end position="340"/>
    </location>
</feature>
<evidence type="ECO:0000256" key="8">
    <source>
        <dbReference type="ARBA" id="ARBA00054167"/>
    </source>
</evidence>
<evidence type="ECO:0000256" key="2">
    <source>
        <dbReference type="ARBA" id="ARBA00022499"/>
    </source>
</evidence>
<protein>
    <recommendedName>
        <fullName evidence="10">Ribosomal L1 domain-containing protein 1</fullName>
    </recommendedName>
</protein>
<feature type="compositionally biased region" description="Basic residues" evidence="11">
    <location>
        <begin position="342"/>
        <end position="358"/>
    </location>
</feature>
<keyword evidence="5" id="KW-0007">Acetylation</keyword>
<evidence type="ECO:0000256" key="7">
    <source>
        <dbReference type="ARBA" id="ARBA00023242"/>
    </source>
</evidence>
<keyword evidence="2" id="KW-1017">Isopeptide bond</keyword>
<keyword evidence="6" id="KW-0175">Coiled coil</keyword>
<keyword evidence="7" id="KW-0539">Nucleus</keyword>
<evidence type="ECO:0000256" key="3">
    <source>
        <dbReference type="ARBA" id="ARBA00022553"/>
    </source>
</evidence>
<feature type="non-terminal residue" evidence="12">
    <location>
        <position position="629"/>
    </location>
</feature>
<dbReference type="AlphaFoldDB" id="A0A087TKB7"/>
<evidence type="ECO:0000256" key="10">
    <source>
        <dbReference type="ARBA" id="ARBA00070787"/>
    </source>
</evidence>
<keyword evidence="4" id="KW-0832">Ubl conjugation</keyword>
<feature type="region of interest" description="Disordered" evidence="11">
    <location>
        <begin position="607"/>
        <end position="629"/>
    </location>
</feature>
<dbReference type="SUPFAM" id="SSF56808">
    <property type="entry name" value="Ribosomal protein L1"/>
    <property type="match status" value="1"/>
</dbReference>
<feature type="compositionally biased region" description="Basic and acidic residues" evidence="11">
    <location>
        <begin position="315"/>
        <end position="328"/>
    </location>
</feature>
<dbReference type="InterPro" id="IPR023674">
    <property type="entry name" value="Ribosomal_uL1-like"/>
</dbReference>
<dbReference type="OMA" id="EENKYPK"/>
<dbReference type="InterPro" id="IPR028364">
    <property type="entry name" value="Ribosomal_uL1/biogenesis"/>
</dbReference>
<dbReference type="OrthoDB" id="10251727at2759"/>
<evidence type="ECO:0000256" key="6">
    <source>
        <dbReference type="ARBA" id="ARBA00023054"/>
    </source>
</evidence>
<feature type="compositionally biased region" description="Basic and acidic residues" evidence="11">
    <location>
        <begin position="461"/>
        <end position="487"/>
    </location>
</feature>
<comment type="function">
    <text evidence="8">Regulates cellular senescence through inhibition of PTEN translation. Acts as a pro-apoptotic regulator in response to DNA damage.</text>
</comment>
<dbReference type="Proteomes" id="UP000054359">
    <property type="component" value="Unassembled WGS sequence"/>
</dbReference>
<reference evidence="12 13" key="1">
    <citation type="submission" date="2013-11" db="EMBL/GenBank/DDBJ databases">
        <title>Genome sequencing of Stegodyphus mimosarum.</title>
        <authorList>
            <person name="Bechsgaard J."/>
        </authorList>
    </citation>
    <scope>NUCLEOTIDE SEQUENCE [LARGE SCALE GENOMIC DNA]</scope>
</reference>
<evidence type="ECO:0000256" key="4">
    <source>
        <dbReference type="ARBA" id="ARBA00022843"/>
    </source>
</evidence>
<evidence type="ECO:0000256" key="9">
    <source>
        <dbReference type="ARBA" id="ARBA00061550"/>
    </source>
</evidence>
<comment type="similarity">
    <text evidence="9">Belongs to the universal ribosomal protein uL1 family. Highly divergent.</text>
</comment>
<dbReference type="InterPro" id="IPR016095">
    <property type="entry name" value="Ribosomal_uL1_3-a/b-sand"/>
</dbReference>
<keyword evidence="3" id="KW-0597">Phosphoprotein</keyword>
<feature type="compositionally biased region" description="Basic and acidic residues" evidence="11">
    <location>
        <begin position="394"/>
        <end position="412"/>
    </location>
</feature>
<accession>A0A087TKB7</accession>
<dbReference type="STRING" id="407821.A0A087TKB7"/>
<dbReference type="CDD" id="cd00403">
    <property type="entry name" value="Ribosomal_L1"/>
    <property type="match status" value="1"/>
</dbReference>
<proteinExistence type="inferred from homology"/>
<evidence type="ECO:0000313" key="13">
    <source>
        <dbReference type="Proteomes" id="UP000054359"/>
    </source>
</evidence>
<name>A0A087TKB7_STEMI</name>
<evidence type="ECO:0000256" key="11">
    <source>
        <dbReference type="SAM" id="MobiDB-lite"/>
    </source>
</evidence>
<dbReference type="Gene3D" id="3.40.50.790">
    <property type="match status" value="1"/>
</dbReference>
<feature type="compositionally biased region" description="Acidic residues" evidence="11">
    <location>
        <begin position="297"/>
        <end position="309"/>
    </location>
</feature>
<feature type="region of interest" description="Disordered" evidence="11">
    <location>
        <begin position="297"/>
        <end position="494"/>
    </location>
</feature>
<dbReference type="GO" id="GO:0005730">
    <property type="term" value="C:nucleolus"/>
    <property type="evidence" value="ECO:0007669"/>
    <property type="project" value="UniProtKB-SubCell"/>
</dbReference>
<gene>
    <name evidence="12" type="ORF">X975_23074</name>
</gene>